<sequence length="148" mass="17460">MMTLAPNLIKKANIGAIIPSNIYVVEQSLFAVARKRSGSKVRPDQRTRTSYKFREKKFWKEWEEFYNKKTDTYWADEYPIEWSLTVRPILAHLYRAGIVAPFNAQPNPEVVLDTATAEKEPHRLEELDLFINYEDKNGNFPQDFPHRR</sequence>
<evidence type="ECO:0000313" key="2">
    <source>
        <dbReference type="Proteomes" id="UP000245910"/>
    </source>
</evidence>
<name>A0A2L2T3P8_9HYPO</name>
<keyword evidence="2" id="KW-1185">Reference proteome</keyword>
<protein>
    <submittedName>
        <fullName evidence="1">Uncharacterized protein</fullName>
    </submittedName>
</protein>
<organism evidence="1 2">
    <name type="scientific">Fusarium venenatum</name>
    <dbReference type="NCBI Taxonomy" id="56646"/>
    <lineage>
        <taxon>Eukaryota</taxon>
        <taxon>Fungi</taxon>
        <taxon>Dikarya</taxon>
        <taxon>Ascomycota</taxon>
        <taxon>Pezizomycotina</taxon>
        <taxon>Sordariomycetes</taxon>
        <taxon>Hypocreomycetidae</taxon>
        <taxon>Hypocreales</taxon>
        <taxon>Nectriaceae</taxon>
        <taxon>Fusarium</taxon>
    </lineage>
</organism>
<dbReference type="Proteomes" id="UP000245910">
    <property type="component" value="Chromosome IIII"/>
</dbReference>
<dbReference type="AlphaFoldDB" id="A0A2L2T3P8"/>
<reference evidence="2" key="1">
    <citation type="submission" date="2014-10" db="EMBL/GenBank/DDBJ databases">
        <authorList>
            <person name="King R."/>
        </authorList>
    </citation>
    <scope>NUCLEOTIDE SEQUENCE [LARGE SCALE GENOMIC DNA]</scope>
    <source>
        <strain evidence="2">A3/5</strain>
    </source>
</reference>
<evidence type="ECO:0000313" key="1">
    <source>
        <dbReference type="EMBL" id="CEI39869.1"/>
    </source>
</evidence>
<accession>A0A2L2T3P8</accession>
<dbReference type="EMBL" id="LN649232">
    <property type="protein sequence ID" value="CEI39869.1"/>
    <property type="molecule type" value="Genomic_DNA"/>
</dbReference>
<proteinExistence type="predicted"/>